<name>A0A381SN29_9ZZZZ</name>
<sequence>MRILFGAFIITLGTSLAVPIVARQGPIQVDITWMSMANLHYQIGDVGIITDGYISRIPEDAFYGGSSGLASTRDAFRPDVPAVRRVHDAIGGPPRVTLLLTGHSHWDHSFDTATWAALTGAPVIGSRTTCLQVQSEGIPADRCTIVDGTEVISLTPDVTMYVVRWNHSGDPDRNPEQHNAVELDAVPVPDPATGGLRVGVAEDFPNGGGTRGFLFVVDDASGSSYSWFQQSSASAVDLDVPIVVDDVDYGAPTDNLRAAMNAARLDRV</sequence>
<dbReference type="EMBL" id="UINC01003255">
    <property type="protein sequence ID" value="SVA04708.1"/>
    <property type="molecule type" value="Genomic_DNA"/>
</dbReference>
<accession>A0A381SN29</accession>
<evidence type="ECO:0000313" key="1">
    <source>
        <dbReference type="EMBL" id="SVA04708.1"/>
    </source>
</evidence>
<dbReference type="Gene3D" id="3.60.15.10">
    <property type="entry name" value="Ribonuclease Z/Hydroxyacylglutathione hydrolase-like"/>
    <property type="match status" value="1"/>
</dbReference>
<evidence type="ECO:0008006" key="2">
    <source>
        <dbReference type="Google" id="ProtNLM"/>
    </source>
</evidence>
<reference evidence="1" key="1">
    <citation type="submission" date="2018-05" db="EMBL/GenBank/DDBJ databases">
        <authorList>
            <person name="Lanie J.A."/>
            <person name="Ng W.-L."/>
            <person name="Kazmierczak K.M."/>
            <person name="Andrzejewski T.M."/>
            <person name="Davidsen T.M."/>
            <person name="Wayne K.J."/>
            <person name="Tettelin H."/>
            <person name="Glass J.I."/>
            <person name="Rusch D."/>
            <person name="Podicherti R."/>
            <person name="Tsui H.-C.T."/>
            <person name="Winkler M.E."/>
        </authorList>
    </citation>
    <scope>NUCLEOTIDE SEQUENCE</scope>
</reference>
<gene>
    <name evidence="1" type="ORF">METZ01_LOCUS57562</name>
</gene>
<protein>
    <recommendedName>
        <fullName evidence="2">Metallo-beta-lactamase domain-containing protein</fullName>
    </recommendedName>
</protein>
<dbReference type="SUPFAM" id="SSF56281">
    <property type="entry name" value="Metallo-hydrolase/oxidoreductase"/>
    <property type="match status" value="1"/>
</dbReference>
<dbReference type="InterPro" id="IPR036866">
    <property type="entry name" value="RibonucZ/Hydroxyglut_hydro"/>
</dbReference>
<dbReference type="AlphaFoldDB" id="A0A381SN29"/>
<proteinExistence type="predicted"/>
<organism evidence="1">
    <name type="scientific">marine metagenome</name>
    <dbReference type="NCBI Taxonomy" id="408172"/>
    <lineage>
        <taxon>unclassified sequences</taxon>
        <taxon>metagenomes</taxon>
        <taxon>ecological metagenomes</taxon>
    </lineage>
</organism>
<feature type="non-terminal residue" evidence="1">
    <location>
        <position position="268"/>
    </location>
</feature>